<dbReference type="AlphaFoldDB" id="A0A653D481"/>
<comment type="similarity">
    <text evidence="2 8">Belongs to the glycosyltransferase 92 family.</text>
</comment>
<dbReference type="Proteomes" id="UP000410492">
    <property type="component" value="Unassembled WGS sequence"/>
</dbReference>
<evidence type="ECO:0000256" key="1">
    <source>
        <dbReference type="ARBA" id="ARBA00004167"/>
    </source>
</evidence>
<name>A0A653D481_CALMS</name>
<dbReference type="GO" id="GO:0016757">
    <property type="term" value="F:glycosyltransferase activity"/>
    <property type="evidence" value="ECO:0007669"/>
    <property type="project" value="UniProtKB-UniRule"/>
</dbReference>
<gene>
    <name evidence="9" type="ORF">CALMAC_LOCUS14303</name>
</gene>
<accession>A0A653D481</accession>
<comment type="subcellular location">
    <subcellularLocation>
        <location evidence="1">Membrane</location>
        <topology evidence="1">Single-pass membrane protein</topology>
    </subcellularLocation>
</comment>
<evidence type="ECO:0000256" key="4">
    <source>
        <dbReference type="ARBA" id="ARBA00022679"/>
    </source>
</evidence>
<evidence type="ECO:0000256" key="6">
    <source>
        <dbReference type="ARBA" id="ARBA00022989"/>
    </source>
</evidence>
<dbReference type="EMBL" id="CAACVG010010092">
    <property type="protein sequence ID" value="VEN54989.1"/>
    <property type="molecule type" value="Genomic_DNA"/>
</dbReference>
<dbReference type="EC" id="2.4.1.-" evidence="8"/>
<proteinExistence type="inferred from homology"/>
<protein>
    <recommendedName>
        <fullName evidence="8">Glycosyltransferase family 92 protein</fullName>
        <ecNumber evidence="8">2.4.1.-</ecNumber>
    </recommendedName>
</protein>
<dbReference type="InterPro" id="IPR008166">
    <property type="entry name" value="Glyco_transf_92"/>
</dbReference>
<evidence type="ECO:0000256" key="5">
    <source>
        <dbReference type="ARBA" id="ARBA00022692"/>
    </source>
</evidence>
<organism evidence="9 10">
    <name type="scientific">Callosobruchus maculatus</name>
    <name type="common">Southern cowpea weevil</name>
    <name type="synonym">Pulse bruchid</name>
    <dbReference type="NCBI Taxonomy" id="64391"/>
    <lineage>
        <taxon>Eukaryota</taxon>
        <taxon>Metazoa</taxon>
        <taxon>Ecdysozoa</taxon>
        <taxon>Arthropoda</taxon>
        <taxon>Hexapoda</taxon>
        <taxon>Insecta</taxon>
        <taxon>Pterygota</taxon>
        <taxon>Neoptera</taxon>
        <taxon>Endopterygota</taxon>
        <taxon>Coleoptera</taxon>
        <taxon>Polyphaga</taxon>
        <taxon>Cucujiformia</taxon>
        <taxon>Chrysomeloidea</taxon>
        <taxon>Chrysomelidae</taxon>
        <taxon>Bruchinae</taxon>
        <taxon>Bruchini</taxon>
        <taxon>Callosobruchus</taxon>
    </lineage>
</organism>
<keyword evidence="3 8" id="KW-0328">Glycosyltransferase</keyword>
<dbReference type="PANTHER" id="PTHR21461:SF40">
    <property type="entry name" value="GLYCOSYLTRANSFERASE FAMILY 92 PROTEIN"/>
    <property type="match status" value="1"/>
</dbReference>
<evidence type="ECO:0000313" key="10">
    <source>
        <dbReference type="Proteomes" id="UP000410492"/>
    </source>
</evidence>
<dbReference type="GO" id="GO:0016020">
    <property type="term" value="C:membrane"/>
    <property type="evidence" value="ECO:0007669"/>
    <property type="project" value="UniProtKB-SubCell"/>
</dbReference>
<evidence type="ECO:0000313" key="9">
    <source>
        <dbReference type="EMBL" id="VEN54989.1"/>
    </source>
</evidence>
<keyword evidence="6 8" id="KW-1133">Transmembrane helix</keyword>
<dbReference type="PANTHER" id="PTHR21461">
    <property type="entry name" value="GLYCOSYLTRANSFERASE FAMILY 92 PROTEIN"/>
    <property type="match status" value="1"/>
</dbReference>
<evidence type="ECO:0000256" key="7">
    <source>
        <dbReference type="ARBA" id="ARBA00023136"/>
    </source>
</evidence>
<evidence type="ECO:0000256" key="8">
    <source>
        <dbReference type="RuleBase" id="RU366017"/>
    </source>
</evidence>
<dbReference type="Pfam" id="PF01697">
    <property type="entry name" value="Glyco_transf_92"/>
    <property type="match status" value="1"/>
</dbReference>
<feature type="transmembrane region" description="Helical" evidence="8">
    <location>
        <begin position="39"/>
        <end position="60"/>
    </location>
</feature>
<evidence type="ECO:0000256" key="3">
    <source>
        <dbReference type="ARBA" id="ARBA00022676"/>
    </source>
</evidence>
<keyword evidence="10" id="KW-1185">Reference proteome</keyword>
<reference evidence="9 10" key="1">
    <citation type="submission" date="2019-01" db="EMBL/GenBank/DDBJ databases">
        <authorList>
            <person name="Sayadi A."/>
        </authorList>
    </citation>
    <scope>NUCLEOTIDE SEQUENCE [LARGE SCALE GENOMIC DNA]</scope>
</reference>
<keyword evidence="7 8" id="KW-0472">Membrane</keyword>
<keyword evidence="4 8" id="KW-0808">Transferase</keyword>
<dbReference type="OrthoDB" id="2526284at2759"/>
<dbReference type="GO" id="GO:0005737">
    <property type="term" value="C:cytoplasm"/>
    <property type="evidence" value="ECO:0007669"/>
    <property type="project" value="TreeGrafter"/>
</dbReference>
<sequence length="580" mass="65313">MGSSSGGGGIIGINGVGSGGGTKKKYTTFRSRQRANLSFFLVVMFFAVFGIIVFTEVFFIDERNAGTGSGVLIRHAGYQHGYRKGQEYDENEDYISIRMGLGGGAMMNDETLGALLLGGGGGVPPAVAAARANPPLPLLLDTLPLNSKDLIETQLPPYPDNSTLTEGSWQNVNGTKYKFFVFSAFFDQRRKGQRIIRVIGATKTRGPERVWCRLWYKIGDGNSTAHISVTVPAKVWAIRENWNLKYSACFATCALPANRTTIPSTVSVVAHPRDPPGNLLVVHNGNNETHTPPPGYKFGVCVKPLHFDYNREIQMLEFLELNRLLGVEHFTFYNHTIGPQVSCILRDYETNGMVRLLPWRLNMVSQKEIRTEGLFAALNDCMYRSMYKFTHVALIDLDEYIVPRYNYTLPQLVEHLDRRGNLHSAGALSFQNAFFYLQWSDDESLHSESDSVAASLVTVRKTRRRAKLHPHKQRSKYICRPEVAVEAGNHFVWELLPGYQTKNVHADQAILHHYRVCEFGGDDCIKTTSVVDRTAYRYKIALTEAVRSQYERLKSKCHLSELKLPKNQGLSKFFKLLQTR</sequence>
<evidence type="ECO:0000256" key="2">
    <source>
        <dbReference type="ARBA" id="ARBA00007647"/>
    </source>
</evidence>
<keyword evidence="5 8" id="KW-0812">Transmembrane</keyword>